<evidence type="ECO:0000256" key="2">
    <source>
        <dbReference type="SAM" id="MobiDB-lite"/>
    </source>
</evidence>
<feature type="compositionally biased region" description="Basic residues" evidence="2">
    <location>
        <begin position="371"/>
        <end position="385"/>
    </location>
</feature>
<feature type="region of interest" description="Disordered" evidence="2">
    <location>
        <begin position="355"/>
        <end position="396"/>
    </location>
</feature>
<name>A0A9W7F4J2_9STRA</name>
<feature type="compositionally biased region" description="Acidic residues" evidence="2">
    <location>
        <begin position="175"/>
        <end position="186"/>
    </location>
</feature>
<evidence type="ECO:0000313" key="3">
    <source>
        <dbReference type="EMBL" id="GMI02949.1"/>
    </source>
</evidence>
<dbReference type="EMBL" id="BRXW01000051">
    <property type="protein sequence ID" value="GMI02949.1"/>
    <property type="molecule type" value="Genomic_DNA"/>
</dbReference>
<dbReference type="Proteomes" id="UP001165122">
    <property type="component" value="Unassembled WGS sequence"/>
</dbReference>
<organism evidence="3 4">
    <name type="scientific">Triparma laevis f. longispina</name>
    <dbReference type="NCBI Taxonomy" id="1714387"/>
    <lineage>
        <taxon>Eukaryota</taxon>
        <taxon>Sar</taxon>
        <taxon>Stramenopiles</taxon>
        <taxon>Ochrophyta</taxon>
        <taxon>Bolidophyceae</taxon>
        <taxon>Parmales</taxon>
        <taxon>Triparmaceae</taxon>
        <taxon>Triparma</taxon>
    </lineage>
</organism>
<proteinExistence type="inferred from homology"/>
<comment type="similarity">
    <text evidence="1">Belongs to the protein-tyrosine phosphatase family. Non-receptor class dual specificity subfamily.</text>
</comment>
<protein>
    <submittedName>
        <fullName evidence="3">Uncharacterized protein</fullName>
    </submittedName>
</protein>
<gene>
    <name evidence="3" type="ORF">TrLO_g8760</name>
</gene>
<dbReference type="OrthoDB" id="2017893at2759"/>
<keyword evidence="4" id="KW-1185">Reference proteome</keyword>
<evidence type="ECO:0000256" key="1">
    <source>
        <dbReference type="ARBA" id="ARBA00008601"/>
    </source>
</evidence>
<reference evidence="4" key="1">
    <citation type="journal article" date="2023" name="Commun. Biol.">
        <title>Genome analysis of Parmales, the sister group of diatoms, reveals the evolutionary specialization of diatoms from phago-mixotrophs to photoautotrophs.</title>
        <authorList>
            <person name="Ban H."/>
            <person name="Sato S."/>
            <person name="Yoshikawa S."/>
            <person name="Yamada K."/>
            <person name="Nakamura Y."/>
            <person name="Ichinomiya M."/>
            <person name="Sato N."/>
            <person name="Blanc-Mathieu R."/>
            <person name="Endo H."/>
            <person name="Kuwata A."/>
            <person name="Ogata H."/>
        </authorList>
    </citation>
    <scope>NUCLEOTIDE SEQUENCE [LARGE SCALE GENOMIC DNA]</scope>
    <source>
        <strain evidence="4">NIES 3700</strain>
    </source>
</reference>
<dbReference type="AlphaFoldDB" id="A0A9W7F4J2"/>
<feature type="compositionally biased region" description="Basic and acidic residues" evidence="2">
    <location>
        <begin position="355"/>
        <end position="370"/>
    </location>
</feature>
<feature type="compositionally biased region" description="Low complexity" evidence="2">
    <location>
        <begin position="187"/>
        <end position="198"/>
    </location>
</feature>
<feature type="region of interest" description="Disordered" evidence="2">
    <location>
        <begin position="173"/>
        <end position="213"/>
    </location>
</feature>
<evidence type="ECO:0000313" key="4">
    <source>
        <dbReference type="Proteomes" id="UP001165122"/>
    </source>
</evidence>
<comment type="caution">
    <text evidence="3">The sequence shown here is derived from an EMBL/GenBank/DDBJ whole genome shotgun (WGS) entry which is preliminary data.</text>
</comment>
<dbReference type="PANTHER" id="PTHR45848">
    <property type="entry name" value="DUAL SPECIFICITY PROTEIN PHOSPHATASE 12 FAMILY MEMBER"/>
    <property type="match status" value="1"/>
</dbReference>
<sequence>MASLTGAKQPPYAPHSILLVSRPGLKPLKTFVQSHPDDIQSKPTGGPLSLTYNASSITLIPCIVGLGSYTNDIGESVEYLEGIRPDVGKLYEEHDVRGVVIISVPDTDGGKYEIKEAVVEQVKSVVKGFGSAAAVKEGGGSSGAAAGVCFELVNNVEGVWDYLTKNRYVGGGAEDNVEEGGEEEGTADNNNGSSSLPQHEQEQEQPPQSPPTSLYKCHQCRTLLFTSHHVSPHNPTCNSIHITHPNPLTQNLTYTPNSGKIYCFKCNNKVGSYNWSGVKCACKHWWEGGCTVNRSSVDEQGVEVILGGVGGVGGVVGVAGGVESLKIVNEVVEGGGEGEKKVIVSRDVVKNHEEVMAEKKGAQEKGGFRHDRGKSKPKHPMHKNFGKKDSSVGSFA</sequence>
<accession>A0A9W7F4J2</accession>